<name>A0AC34G8F9_9BILA</name>
<evidence type="ECO:0000313" key="1">
    <source>
        <dbReference type="Proteomes" id="UP000887579"/>
    </source>
</evidence>
<proteinExistence type="predicted"/>
<accession>A0AC34G8F9</accession>
<evidence type="ECO:0000313" key="2">
    <source>
        <dbReference type="WBParaSite" id="ES5_v2.g25956.t1"/>
    </source>
</evidence>
<dbReference type="Proteomes" id="UP000887579">
    <property type="component" value="Unplaced"/>
</dbReference>
<protein>
    <submittedName>
        <fullName evidence="2">Uncharacterized protein</fullName>
    </submittedName>
</protein>
<sequence>MSLAKQQQQQNKNISGDIQRNPQDSIPPHFHRHDNASIMIEAESQNESHRYREERDQEEYYYVHSRPQSEASESATMHFLTDDRIENN</sequence>
<dbReference type="WBParaSite" id="ES5_v2.g25956.t1">
    <property type="protein sequence ID" value="ES5_v2.g25956.t1"/>
    <property type="gene ID" value="ES5_v2.g25956"/>
</dbReference>
<organism evidence="1 2">
    <name type="scientific">Panagrolaimus sp. ES5</name>
    <dbReference type="NCBI Taxonomy" id="591445"/>
    <lineage>
        <taxon>Eukaryota</taxon>
        <taxon>Metazoa</taxon>
        <taxon>Ecdysozoa</taxon>
        <taxon>Nematoda</taxon>
        <taxon>Chromadorea</taxon>
        <taxon>Rhabditida</taxon>
        <taxon>Tylenchina</taxon>
        <taxon>Panagrolaimomorpha</taxon>
        <taxon>Panagrolaimoidea</taxon>
        <taxon>Panagrolaimidae</taxon>
        <taxon>Panagrolaimus</taxon>
    </lineage>
</organism>
<reference evidence="2" key="1">
    <citation type="submission" date="2022-11" db="UniProtKB">
        <authorList>
            <consortium name="WormBaseParasite"/>
        </authorList>
    </citation>
    <scope>IDENTIFICATION</scope>
</reference>